<proteinExistence type="predicted"/>
<name>A0A1J7H726_LUPAN</name>
<dbReference type="Gramene" id="OIV98160">
    <property type="protein sequence ID" value="OIV98160"/>
    <property type="gene ID" value="TanjilG_22720"/>
</dbReference>
<dbReference type="EMBL" id="CM007374">
    <property type="protein sequence ID" value="OIV98160.1"/>
    <property type="molecule type" value="Genomic_DNA"/>
</dbReference>
<gene>
    <name evidence="1" type="ORF">TanjilG_22720</name>
</gene>
<organism evidence="1 2">
    <name type="scientific">Lupinus angustifolius</name>
    <name type="common">Narrow-leaved blue lupine</name>
    <dbReference type="NCBI Taxonomy" id="3871"/>
    <lineage>
        <taxon>Eukaryota</taxon>
        <taxon>Viridiplantae</taxon>
        <taxon>Streptophyta</taxon>
        <taxon>Embryophyta</taxon>
        <taxon>Tracheophyta</taxon>
        <taxon>Spermatophyta</taxon>
        <taxon>Magnoliopsida</taxon>
        <taxon>eudicotyledons</taxon>
        <taxon>Gunneridae</taxon>
        <taxon>Pentapetalae</taxon>
        <taxon>rosids</taxon>
        <taxon>fabids</taxon>
        <taxon>Fabales</taxon>
        <taxon>Fabaceae</taxon>
        <taxon>Papilionoideae</taxon>
        <taxon>50 kb inversion clade</taxon>
        <taxon>genistoids sensu lato</taxon>
        <taxon>core genistoids</taxon>
        <taxon>Genisteae</taxon>
        <taxon>Lupinus</taxon>
    </lineage>
</organism>
<evidence type="ECO:0000313" key="1">
    <source>
        <dbReference type="EMBL" id="OIV98160.1"/>
    </source>
</evidence>
<accession>A0A1J7H726</accession>
<reference evidence="1 2" key="1">
    <citation type="journal article" date="2017" name="Plant Biotechnol. J.">
        <title>A comprehensive draft genome sequence for lupin (Lupinus angustifolius), an emerging health food: insights into plant-microbe interactions and legume evolution.</title>
        <authorList>
            <person name="Hane J.K."/>
            <person name="Ming Y."/>
            <person name="Kamphuis L.G."/>
            <person name="Nelson M.N."/>
            <person name="Garg G."/>
            <person name="Atkins C.A."/>
            <person name="Bayer P.E."/>
            <person name="Bravo A."/>
            <person name="Bringans S."/>
            <person name="Cannon S."/>
            <person name="Edwards D."/>
            <person name="Foley R."/>
            <person name="Gao L.L."/>
            <person name="Harrison M.J."/>
            <person name="Huang W."/>
            <person name="Hurgobin B."/>
            <person name="Li S."/>
            <person name="Liu C.W."/>
            <person name="McGrath A."/>
            <person name="Morahan G."/>
            <person name="Murray J."/>
            <person name="Weller J."/>
            <person name="Jian J."/>
            <person name="Singh K.B."/>
        </authorList>
    </citation>
    <scope>NUCLEOTIDE SEQUENCE [LARGE SCALE GENOMIC DNA]</scope>
    <source>
        <strain evidence="2">cv. Tanjil</strain>
        <tissue evidence="1">Whole plant</tissue>
    </source>
</reference>
<evidence type="ECO:0000313" key="2">
    <source>
        <dbReference type="Proteomes" id="UP000188354"/>
    </source>
</evidence>
<protein>
    <submittedName>
        <fullName evidence="1">Uncharacterized protein</fullName>
    </submittedName>
</protein>
<sequence length="49" mass="5285">MKLNNASPYNIPKLGKLKLLSQTMGKAATSATWPATTNFKVRVHTGNPS</sequence>
<dbReference type="AlphaFoldDB" id="A0A1J7H726"/>
<dbReference type="Proteomes" id="UP000188354">
    <property type="component" value="Chromosome LG14"/>
</dbReference>
<keyword evidence="2" id="KW-1185">Reference proteome</keyword>